<accession>A0ABS0AJQ3</accession>
<evidence type="ECO:0000256" key="1">
    <source>
        <dbReference type="SAM" id="SignalP"/>
    </source>
</evidence>
<dbReference type="Gene3D" id="1.10.150.320">
    <property type="entry name" value="Photosystem II 12 kDa extrinsic protein"/>
    <property type="match status" value="1"/>
</dbReference>
<feature type="signal peptide" evidence="1">
    <location>
        <begin position="1"/>
        <end position="28"/>
    </location>
</feature>
<reference evidence="3 4" key="1">
    <citation type="submission" date="2012-09" db="EMBL/GenBank/DDBJ databases">
        <title>Genome Sequence of alkane-degrading Bacterium Alcanivorax venustensis ISO4.</title>
        <authorList>
            <person name="Lai Q."/>
            <person name="Shao Z."/>
        </authorList>
    </citation>
    <scope>NUCLEOTIDE SEQUENCE [LARGE SCALE GENOMIC DNA]</scope>
    <source>
        <strain evidence="3 4">ISO4</strain>
    </source>
</reference>
<dbReference type="SUPFAM" id="SSF47781">
    <property type="entry name" value="RuvA domain 2-like"/>
    <property type="match status" value="1"/>
</dbReference>
<dbReference type="InterPro" id="IPR003583">
    <property type="entry name" value="Hlx-hairpin-Hlx_DNA-bd_motif"/>
</dbReference>
<dbReference type="RefSeq" id="WP_067610733.1">
    <property type="nucleotide sequence ID" value="NZ_ARXR01000035.1"/>
</dbReference>
<feature type="chain" id="PRO_5046658332" evidence="1">
    <location>
        <begin position="29"/>
        <end position="106"/>
    </location>
</feature>
<dbReference type="Proteomes" id="UP000644441">
    <property type="component" value="Unassembled WGS sequence"/>
</dbReference>
<dbReference type="GeneID" id="99767215"/>
<organism evidence="3 4">
    <name type="scientific">Alloalcanivorax venustensis ISO4</name>
    <dbReference type="NCBI Taxonomy" id="1177184"/>
    <lineage>
        <taxon>Bacteria</taxon>
        <taxon>Pseudomonadati</taxon>
        <taxon>Pseudomonadota</taxon>
        <taxon>Gammaproteobacteria</taxon>
        <taxon>Oceanospirillales</taxon>
        <taxon>Alcanivoracaceae</taxon>
        <taxon>Alloalcanivorax</taxon>
    </lineage>
</organism>
<dbReference type="SMART" id="SM00278">
    <property type="entry name" value="HhH1"/>
    <property type="match status" value="2"/>
</dbReference>
<proteinExistence type="predicted"/>
<gene>
    <name evidence="3" type="ORF">ISO4_02872</name>
</gene>
<sequence>MKLHGRKLYQTLLLSLMLLAGGLPAAQAAPEAEGAGDGAAAVDTTVSLNNAGVEELQTLKGIGPKTAASIVAWRDREGPFESVDQLMAVKGIGEMTLSRIRDRLSL</sequence>
<dbReference type="InterPro" id="IPR051675">
    <property type="entry name" value="Endo/Exo/Phosphatase_dom_1"/>
</dbReference>
<protein>
    <submittedName>
        <fullName evidence="3">DNA uptake protein</fullName>
    </submittedName>
</protein>
<dbReference type="EMBL" id="ARXR01000035">
    <property type="protein sequence ID" value="MBF5054270.1"/>
    <property type="molecule type" value="Genomic_DNA"/>
</dbReference>
<keyword evidence="1" id="KW-0732">Signal</keyword>
<comment type="caution">
    <text evidence="3">The sequence shown here is derived from an EMBL/GenBank/DDBJ whole genome shotgun (WGS) entry which is preliminary data.</text>
</comment>
<feature type="domain" description="Helix-hairpin-helix DNA-binding motif class 1" evidence="2">
    <location>
        <begin position="84"/>
        <end position="103"/>
    </location>
</feature>
<dbReference type="InterPro" id="IPR004509">
    <property type="entry name" value="Competence_ComEA_HhH"/>
</dbReference>
<dbReference type="Pfam" id="PF12836">
    <property type="entry name" value="HHH_3"/>
    <property type="match status" value="1"/>
</dbReference>
<name>A0ABS0AJQ3_9GAMM</name>
<evidence type="ECO:0000313" key="4">
    <source>
        <dbReference type="Proteomes" id="UP000644441"/>
    </source>
</evidence>
<dbReference type="PANTHER" id="PTHR21180">
    <property type="entry name" value="ENDONUCLEASE/EXONUCLEASE/PHOSPHATASE FAMILY DOMAIN-CONTAINING PROTEIN 1"/>
    <property type="match status" value="1"/>
</dbReference>
<dbReference type="InterPro" id="IPR010994">
    <property type="entry name" value="RuvA_2-like"/>
</dbReference>
<evidence type="ECO:0000259" key="2">
    <source>
        <dbReference type="SMART" id="SM00278"/>
    </source>
</evidence>
<keyword evidence="4" id="KW-1185">Reference proteome</keyword>
<feature type="domain" description="Helix-hairpin-helix DNA-binding motif class 1" evidence="2">
    <location>
        <begin position="54"/>
        <end position="73"/>
    </location>
</feature>
<dbReference type="NCBIfam" id="TIGR00426">
    <property type="entry name" value="competence protein ComEA helix-hairpin-helix repeat region"/>
    <property type="match status" value="1"/>
</dbReference>
<evidence type="ECO:0000313" key="3">
    <source>
        <dbReference type="EMBL" id="MBF5054270.1"/>
    </source>
</evidence>
<dbReference type="PANTHER" id="PTHR21180:SF32">
    <property type="entry name" value="ENDONUCLEASE_EXONUCLEASE_PHOSPHATASE FAMILY DOMAIN-CONTAINING PROTEIN 1"/>
    <property type="match status" value="1"/>
</dbReference>